<comment type="caution">
    <text evidence="3">The sequence shown here is derived from an EMBL/GenBank/DDBJ whole genome shotgun (WGS) entry which is preliminary data.</text>
</comment>
<dbReference type="InterPro" id="IPR036761">
    <property type="entry name" value="TTHA0802/YceI-like_sf"/>
</dbReference>
<dbReference type="PANTHER" id="PTHR34406">
    <property type="entry name" value="PROTEIN YCEI"/>
    <property type="match status" value="1"/>
</dbReference>
<evidence type="ECO:0000256" key="1">
    <source>
        <dbReference type="SAM" id="SignalP"/>
    </source>
</evidence>
<gene>
    <name evidence="3" type="ORF">ATH84_106612</name>
</gene>
<dbReference type="EMBL" id="QUMX01000066">
    <property type="protein sequence ID" value="REG28199.1"/>
    <property type="molecule type" value="Genomic_DNA"/>
</dbReference>
<feature type="signal peptide" evidence="1">
    <location>
        <begin position="1"/>
        <end position="27"/>
    </location>
</feature>
<dbReference type="Pfam" id="PF04264">
    <property type="entry name" value="YceI"/>
    <property type="match status" value="1"/>
</dbReference>
<dbReference type="PANTHER" id="PTHR34406:SF1">
    <property type="entry name" value="PROTEIN YCEI"/>
    <property type="match status" value="1"/>
</dbReference>
<reference evidence="3 4" key="1">
    <citation type="submission" date="2018-08" db="EMBL/GenBank/DDBJ databases">
        <title>Genomic Encyclopedia of Archaeal and Bacterial Type Strains, Phase II (KMG-II): from individual species to whole genera.</title>
        <authorList>
            <person name="Goeker M."/>
        </authorList>
    </citation>
    <scope>NUCLEOTIDE SEQUENCE [LARGE SCALE GENOMIC DNA]</scope>
    <source>
        <strain evidence="3 4">DSM 582</strain>
    </source>
</reference>
<evidence type="ECO:0000313" key="4">
    <source>
        <dbReference type="Proteomes" id="UP000256794"/>
    </source>
</evidence>
<feature type="domain" description="Lipid/polyisoprenoid-binding YceI-like" evidence="2">
    <location>
        <begin position="42"/>
        <end position="219"/>
    </location>
</feature>
<dbReference type="SUPFAM" id="SSF101874">
    <property type="entry name" value="YceI-like"/>
    <property type="match status" value="1"/>
</dbReference>
<feature type="chain" id="PRO_5042930255" evidence="1">
    <location>
        <begin position="28"/>
        <end position="225"/>
    </location>
</feature>
<dbReference type="AlphaFoldDB" id="A0AAQ0HCW5"/>
<keyword evidence="4" id="KW-1185">Reference proteome</keyword>
<dbReference type="InterPro" id="IPR007372">
    <property type="entry name" value="Lipid/polyisoprenoid-bd_YceI"/>
</dbReference>
<dbReference type="SMART" id="SM00867">
    <property type="entry name" value="YceI"/>
    <property type="match status" value="1"/>
</dbReference>
<sequence>MTFTRQSIVSAFVISTLLGTTVGFAMAQTTPPNIEVKAPAGIYKLDITHAVLLWSVKHNGISNYTARFNDIEAALKLDPTKIEDSSIEVTIDPKSVETGYHGNYKATHADSGFETWDEEVARSPKFLNGDTYPTIAFKSTKVMPTGPTTADVTGDLSFLGVTKSVTLKATFNGEIEKHPFRDVPTVAFAAEGVFDRTEFGQPKGSVGPEITIRFDGEFIQDTVAK</sequence>
<dbReference type="Proteomes" id="UP000256794">
    <property type="component" value="Unassembled WGS sequence"/>
</dbReference>
<dbReference type="Gene3D" id="2.40.128.110">
    <property type="entry name" value="Lipid/polyisoprenoid-binding, YceI-like"/>
    <property type="match status" value="1"/>
</dbReference>
<evidence type="ECO:0000259" key="2">
    <source>
        <dbReference type="SMART" id="SM00867"/>
    </source>
</evidence>
<evidence type="ECO:0000313" key="3">
    <source>
        <dbReference type="EMBL" id="REG28199.1"/>
    </source>
</evidence>
<keyword evidence="1" id="KW-0732">Signal</keyword>
<proteinExistence type="predicted"/>
<organism evidence="3 4">
    <name type="scientific">Paracoccus versutus</name>
    <name type="common">Thiobacillus versutus</name>
    <dbReference type="NCBI Taxonomy" id="34007"/>
    <lineage>
        <taxon>Bacteria</taxon>
        <taxon>Pseudomonadati</taxon>
        <taxon>Pseudomonadota</taxon>
        <taxon>Alphaproteobacteria</taxon>
        <taxon>Rhodobacterales</taxon>
        <taxon>Paracoccaceae</taxon>
        <taxon>Paracoccus</taxon>
    </lineage>
</organism>
<accession>A0AAQ0HCW5</accession>
<name>A0AAQ0HCW5_PARVE</name>
<protein>
    <submittedName>
        <fullName evidence="3">Polyisoprenoid-binding protein YceI</fullName>
    </submittedName>
</protein>